<keyword evidence="1" id="KW-1133">Transmembrane helix</keyword>
<feature type="transmembrane region" description="Helical" evidence="1">
    <location>
        <begin position="995"/>
        <end position="1020"/>
    </location>
</feature>
<dbReference type="GO" id="GO:0042910">
    <property type="term" value="F:xenobiotic transmembrane transporter activity"/>
    <property type="evidence" value="ECO:0007669"/>
    <property type="project" value="TreeGrafter"/>
</dbReference>
<evidence type="ECO:0000256" key="1">
    <source>
        <dbReference type="SAM" id="Phobius"/>
    </source>
</evidence>
<dbReference type="Gene3D" id="3.30.70.1440">
    <property type="entry name" value="Multidrug efflux transporter AcrB pore domain"/>
    <property type="match status" value="1"/>
</dbReference>
<feature type="transmembrane region" description="Helical" evidence="1">
    <location>
        <begin position="364"/>
        <end position="384"/>
    </location>
</feature>
<dbReference type="Pfam" id="PF00873">
    <property type="entry name" value="ACR_tran"/>
    <property type="match status" value="1"/>
</dbReference>
<dbReference type="PANTHER" id="PTHR32063:SF4">
    <property type="entry name" value="SLR6043 PROTEIN"/>
    <property type="match status" value="1"/>
</dbReference>
<feature type="transmembrane region" description="Helical" evidence="1">
    <location>
        <begin position="964"/>
        <end position="983"/>
    </location>
</feature>
<reference evidence="2" key="1">
    <citation type="submission" date="2016-10" db="EMBL/GenBank/DDBJ databases">
        <title>Sequence of Gallionella enrichment culture.</title>
        <authorList>
            <person name="Poehlein A."/>
            <person name="Muehling M."/>
            <person name="Daniel R."/>
        </authorList>
    </citation>
    <scope>NUCLEOTIDE SEQUENCE</scope>
</reference>
<dbReference type="SUPFAM" id="SSF82866">
    <property type="entry name" value="Multidrug efflux transporter AcrB transmembrane domain"/>
    <property type="match status" value="2"/>
</dbReference>
<feature type="transmembrane region" description="Helical" evidence="1">
    <location>
        <begin position="337"/>
        <end position="357"/>
    </location>
</feature>
<dbReference type="SUPFAM" id="SSF82714">
    <property type="entry name" value="Multidrug efflux transporter AcrB TolC docking domain, DN and DC subdomains"/>
    <property type="match status" value="2"/>
</dbReference>
<dbReference type="Gene3D" id="3.30.70.1320">
    <property type="entry name" value="Multidrug efflux transporter AcrB pore domain like"/>
    <property type="match status" value="1"/>
</dbReference>
<feature type="transmembrane region" description="Helical" evidence="1">
    <location>
        <begin position="474"/>
        <end position="499"/>
    </location>
</feature>
<dbReference type="EMBL" id="MLJW01000433">
    <property type="protein sequence ID" value="OIQ87221.1"/>
    <property type="molecule type" value="Genomic_DNA"/>
</dbReference>
<keyword evidence="1" id="KW-0472">Membrane</keyword>
<dbReference type="InterPro" id="IPR027463">
    <property type="entry name" value="AcrB_DN_DC_subdom"/>
</dbReference>
<dbReference type="Gene3D" id="3.30.70.1430">
    <property type="entry name" value="Multidrug efflux transporter AcrB pore domain"/>
    <property type="match status" value="2"/>
</dbReference>
<feature type="transmembrane region" description="Helical" evidence="1">
    <location>
        <begin position="915"/>
        <end position="934"/>
    </location>
</feature>
<evidence type="ECO:0000313" key="2">
    <source>
        <dbReference type="EMBL" id="OIQ87221.1"/>
    </source>
</evidence>
<dbReference type="PANTHER" id="PTHR32063">
    <property type="match status" value="1"/>
</dbReference>
<dbReference type="GO" id="GO:0005886">
    <property type="term" value="C:plasma membrane"/>
    <property type="evidence" value="ECO:0007669"/>
    <property type="project" value="TreeGrafter"/>
</dbReference>
<dbReference type="Gene3D" id="3.30.2090.10">
    <property type="entry name" value="Multidrug efflux transporter AcrB TolC docking domain, DN and DC subdomains"/>
    <property type="match status" value="2"/>
</dbReference>
<dbReference type="InterPro" id="IPR001036">
    <property type="entry name" value="Acrflvin-R"/>
</dbReference>
<feature type="transmembrane region" description="Helical" evidence="1">
    <location>
        <begin position="864"/>
        <end position="883"/>
    </location>
</feature>
<dbReference type="SUPFAM" id="SSF82693">
    <property type="entry name" value="Multidrug efflux transporter AcrB pore domain, PN1, PN2, PC1 and PC2 subdomains"/>
    <property type="match status" value="2"/>
</dbReference>
<dbReference type="Gene3D" id="1.20.1640.10">
    <property type="entry name" value="Multidrug efflux transporter AcrB transmembrane domain"/>
    <property type="match status" value="2"/>
</dbReference>
<gene>
    <name evidence="2" type="primary">czcA_38</name>
    <name evidence="2" type="ORF">GALL_309090</name>
</gene>
<organism evidence="2">
    <name type="scientific">mine drainage metagenome</name>
    <dbReference type="NCBI Taxonomy" id="410659"/>
    <lineage>
        <taxon>unclassified sequences</taxon>
        <taxon>metagenomes</taxon>
        <taxon>ecological metagenomes</taxon>
    </lineage>
</organism>
<proteinExistence type="predicted"/>
<feature type="transmembrane region" description="Helical" evidence="1">
    <location>
        <begin position="443"/>
        <end position="462"/>
    </location>
</feature>
<dbReference type="AlphaFoldDB" id="A0A1J5RGH7"/>
<keyword evidence="1" id="KW-0812">Transmembrane</keyword>
<feature type="transmembrane region" description="Helical" evidence="1">
    <location>
        <begin position="534"/>
        <end position="556"/>
    </location>
</feature>
<sequence>MIASILRFSIRFRTVVMVLAVLGLAYGIDQLPQTRLNVFPEFAPPLAVVQTEAPGLSAEQTEKLVTQPIENALNGLIGLRSMRSRSILGLSVITLTFRNGTPIARARQLVAEQLTTAATHLPLGVQPPRLTPLTSSTSVVLVAGLSSTVLTPLQLRTLADWTVRPALMSVPGVADVTVFGDGIRQLQIQADPQRLVRYGLSLQDVLQAARRATGVRGAGFIENRNQRIVLHTQGQTITAAQLRQVVLAYHHGVGIALGDVAQVVDAPAPAIGGATIDGMPGVVLDIDEQYGADTLKVTHAIDRALQQLEPLLRSQHVTLHASLFRPANFIDIAIHHLRTALLLGTALVIAVLFLFLFNVRTAVISVLAIPFSLLAAVVVLQHFGIGLNTMTLGGLAIALGEVVDDAIVDVENIFRRLRENHDRPQPLPAAWVIYAASFEVRGAVVYATFIVALVFLPVLMLSGVAGRLFAPLGIAYISAIMASLAVALTITPALASVLLTRTTLSSEDPPLMRWLKKSYAPFLRRSLNWTRTTLVIVLVGITAALLSVPFFGMQFLPPFREGHYIMHVASAPGTSLAESLRLGRQLSLALEKIPDVRSIAQRVGRAEQSSDTFDVNAGEFEVDLTPGLSGAEQARVLDAIRQVLRQFPGINSSVETFLAERIEETISGHTAQVVVNVFGNRLDALNTTARAVAQVLRQVPGAVDVQVQSPPTAPQLAIRLRQASLARWGFAPVDVLDTIRTAYAGAVVAQTYQGNRVFDVTVLLSPKERQSPLQIGGLLLRNPDGVMVPLRELAAIHERSETSLIAHDDGKRVQTVTANVKGRPLSAFVQDARRQVAADVTLSHGVYTVFTGAAEAQARAQRELLVHAVLAGVGIALLLYMALRSARLLWIVMFNLPFALAGGVLAGWITGGVLSLGALVGFVTLFGITLRNSLMLMSRYRDMVLSEGVTWGPDAALRGAIERLAPILMTALVTALGLLPLALTSGAPGNEIEGPMATVILGGLLTSTILNLLVLPSLALRYARFEPSAMMEDGAF</sequence>
<comment type="caution">
    <text evidence="2">The sequence shown here is derived from an EMBL/GenBank/DDBJ whole genome shotgun (WGS) entry which is preliminary data.</text>
</comment>
<protein>
    <submittedName>
        <fullName evidence="2">Cobalt-zinc-cadmium resistance protein CzcA</fullName>
    </submittedName>
</protein>
<dbReference type="PRINTS" id="PR00702">
    <property type="entry name" value="ACRIFLAVINRP"/>
</dbReference>
<name>A0A1J5RGH7_9ZZZZ</name>
<accession>A0A1J5RGH7</accession>